<comment type="caution">
    <text evidence="2">The sequence shown here is derived from an EMBL/GenBank/DDBJ whole genome shotgun (WGS) entry which is preliminary data.</text>
</comment>
<name>X1HQI1_9ZZZZ</name>
<dbReference type="EMBL" id="BARU01031179">
    <property type="protein sequence ID" value="GAH71747.1"/>
    <property type="molecule type" value="Genomic_DNA"/>
</dbReference>
<feature type="non-terminal residue" evidence="2">
    <location>
        <position position="141"/>
    </location>
</feature>
<organism evidence="2">
    <name type="scientific">marine sediment metagenome</name>
    <dbReference type="NCBI Taxonomy" id="412755"/>
    <lineage>
        <taxon>unclassified sequences</taxon>
        <taxon>metagenomes</taxon>
        <taxon>ecological metagenomes</taxon>
    </lineage>
</organism>
<reference evidence="2" key="1">
    <citation type="journal article" date="2014" name="Front. Microbiol.">
        <title>High frequency of phylogenetically diverse reductive dehalogenase-homologous genes in deep subseafloor sedimentary metagenomes.</title>
        <authorList>
            <person name="Kawai M."/>
            <person name="Futagami T."/>
            <person name="Toyoda A."/>
            <person name="Takaki Y."/>
            <person name="Nishi S."/>
            <person name="Hori S."/>
            <person name="Arai W."/>
            <person name="Tsubouchi T."/>
            <person name="Morono Y."/>
            <person name="Uchiyama I."/>
            <person name="Ito T."/>
            <person name="Fujiyama A."/>
            <person name="Inagaki F."/>
            <person name="Takami H."/>
        </authorList>
    </citation>
    <scope>NUCLEOTIDE SEQUENCE</scope>
    <source>
        <strain evidence="2">Expedition CK06-06</strain>
    </source>
</reference>
<evidence type="ECO:0000313" key="2">
    <source>
        <dbReference type="EMBL" id="GAH71747.1"/>
    </source>
</evidence>
<feature type="region of interest" description="Disordered" evidence="1">
    <location>
        <begin position="114"/>
        <end position="141"/>
    </location>
</feature>
<evidence type="ECO:0000256" key="1">
    <source>
        <dbReference type="SAM" id="MobiDB-lite"/>
    </source>
</evidence>
<proteinExistence type="predicted"/>
<dbReference type="AlphaFoldDB" id="X1HQI1"/>
<feature type="compositionally biased region" description="Basic residues" evidence="1">
    <location>
        <begin position="121"/>
        <end position="132"/>
    </location>
</feature>
<sequence length="141" mass="17193">MRTEEFKFSEKIIKLECREELSSFYKIRSYKQKLKLMIERKIPQKEITDVLNHLFLKNSLLSRKTKNSISKIIYSKKDRIIVAITKWGKEIIWNRDKLIRSYGWFFFVSEAMVDKKDSDKKKKRKREKKKKKIKEEKTVNV</sequence>
<protein>
    <submittedName>
        <fullName evidence="2">Uncharacterized protein</fullName>
    </submittedName>
</protein>
<gene>
    <name evidence="2" type="ORF">S03H2_49354</name>
</gene>
<accession>X1HQI1</accession>